<feature type="transmembrane region" description="Helical" evidence="13">
    <location>
        <begin position="83"/>
        <end position="102"/>
    </location>
</feature>
<evidence type="ECO:0000256" key="8">
    <source>
        <dbReference type="ARBA" id="ARBA00022792"/>
    </source>
</evidence>
<dbReference type="InterPro" id="IPR017384">
    <property type="entry name" value="NADH_Ub_cplx-1_asu_su-1"/>
</dbReference>
<evidence type="ECO:0000256" key="7">
    <source>
        <dbReference type="ARBA" id="ARBA00022692"/>
    </source>
</evidence>
<dbReference type="GO" id="GO:0005743">
    <property type="term" value="C:mitochondrial inner membrane"/>
    <property type="evidence" value="ECO:0007669"/>
    <property type="project" value="UniProtKB-SubCell"/>
</dbReference>
<evidence type="ECO:0000256" key="5">
    <source>
        <dbReference type="ARBA" id="ARBA00022448"/>
    </source>
</evidence>
<evidence type="ECO:0000256" key="10">
    <source>
        <dbReference type="ARBA" id="ARBA00022989"/>
    </source>
</evidence>
<evidence type="ECO:0000256" key="6">
    <source>
        <dbReference type="ARBA" id="ARBA00022660"/>
    </source>
</evidence>
<evidence type="ECO:0000256" key="4">
    <source>
        <dbReference type="ARBA" id="ARBA00016392"/>
    </source>
</evidence>
<evidence type="ECO:0000256" key="12">
    <source>
        <dbReference type="ARBA" id="ARBA00023136"/>
    </source>
</evidence>
<evidence type="ECO:0000313" key="15">
    <source>
        <dbReference type="Proteomes" id="UP000276215"/>
    </source>
</evidence>
<evidence type="ECO:0000256" key="9">
    <source>
        <dbReference type="ARBA" id="ARBA00022982"/>
    </source>
</evidence>
<evidence type="ECO:0000256" key="1">
    <source>
        <dbReference type="ARBA" id="ARBA00003195"/>
    </source>
</evidence>
<keyword evidence="11" id="KW-0496">Mitochondrion</keyword>
<accession>A0A3N4JW03</accession>
<name>A0A3N4JW03_9PEZI</name>
<gene>
    <name evidence="14" type="ORF">L873DRAFT_1732786</name>
</gene>
<keyword evidence="6" id="KW-0679">Respiratory chain</keyword>
<keyword evidence="10 13" id="KW-1133">Transmembrane helix</keyword>
<dbReference type="EMBL" id="ML120367">
    <property type="protein sequence ID" value="RPB02530.1"/>
    <property type="molecule type" value="Genomic_DNA"/>
</dbReference>
<dbReference type="PANTHER" id="PTHR17098">
    <property type="entry name" value="NADH-UBIQUINONE OXIDOREDUCTASE MWFE SUBUNIT"/>
    <property type="match status" value="1"/>
</dbReference>
<dbReference type="PANTHER" id="PTHR17098:SF2">
    <property type="entry name" value="NADH DEHYDROGENASE [UBIQUINONE] 1 ALPHA SUBCOMPLEX SUBUNIT 1"/>
    <property type="match status" value="1"/>
</dbReference>
<dbReference type="AlphaFoldDB" id="A0A3N4JW03"/>
<reference evidence="14 15" key="1">
    <citation type="journal article" date="2018" name="Nat. Ecol. Evol.">
        <title>Pezizomycetes genomes reveal the molecular basis of ectomycorrhizal truffle lifestyle.</title>
        <authorList>
            <person name="Murat C."/>
            <person name="Payen T."/>
            <person name="Noel B."/>
            <person name="Kuo A."/>
            <person name="Morin E."/>
            <person name="Chen J."/>
            <person name="Kohler A."/>
            <person name="Krizsan K."/>
            <person name="Balestrini R."/>
            <person name="Da Silva C."/>
            <person name="Montanini B."/>
            <person name="Hainaut M."/>
            <person name="Levati E."/>
            <person name="Barry K.W."/>
            <person name="Belfiori B."/>
            <person name="Cichocki N."/>
            <person name="Clum A."/>
            <person name="Dockter R.B."/>
            <person name="Fauchery L."/>
            <person name="Guy J."/>
            <person name="Iotti M."/>
            <person name="Le Tacon F."/>
            <person name="Lindquist E.A."/>
            <person name="Lipzen A."/>
            <person name="Malagnac F."/>
            <person name="Mello A."/>
            <person name="Molinier V."/>
            <person name="Miyauchi S."/>
            <person name="Poulain J."/>
            <person name="Riccioni C."/>
            <person name="Rubini A."/>
            <person name="Sitrit Y."/>
            <person name="Splivallo R."/>
            <person name="Traeger S."/>
            <person name="Wang M."/>
            <person name="Zifcakova L."/>
            <person name="Wipf D."/>
            <person name="Zambonelli A."/>
            <person name="Paolocci F."/>
            <person name="Nowrousian M."/>
            <person name="Ottonello S."/>
            <person name="Baldrian P."/>
            <person name="Spatafora J.W."/>
            <person name="Henrissat B."/>
            <person name="Nagy L.G."/>
            <person name="Aury J.M."/>
            <person name="Wincker P."/>
            <person name="Grigoriev I.V."/>
            <person name="Bonfante P."/>
            <person name="Martin F.M."/>
        </authorList>
    </citation>
    <scope>NUCLEOTIDE SEQUENCE [LARGE SCALE GENOMIC DNA]</scope>
    <source>
        <strain evidence="14 15">120613-1</strain>
    </source>
</reference>
<evidence type="ECO:0000313" key="14">
    <source>
        <dbReference type="EMBL" id="RPB02530.1"/>
    </source>
</evidence>
<proteinExistence type="inferred from homology"/>
<dbReference type="STRING" id="1336337.A0A3N4JW03"/>
<comment type="similarity">
    <text evidence="3">Belongs to the complex I NDUFA1 subunit family.</text>
</comment>
<sequence length="111" mass="12652">MAIPFEAFLPYAIMVGMFGVSSVGLVVVKRLKNEGKHPRYNLDVWDRQMMDRDRRLTGSLRGQTDNPVAPPEFSVNSEWKVEFLIFNTSLLSGPMFMANIAISKQLSKRQM</sequence>
<dbReference type="OrthoDB" id="1920692at2759"/>
<dbReference type="Proteomes" id="UP000276215">
    <property type="component" value="Unassembled WGS sequence"/>
</dbReference>
<keyword evidence="5" id="KW-0813">Transport</keyword>
<comment type="function">
    <text evidence="1">Accessory subunit of the mitochondrial membrane respiratory chain NADH dehydrogenase (Complex I), that is believed not to be involved in catalysis. Complex I functions in the transfer of electrons from NADH to the respiratory chain. The immediate electron acceptor for the enzyme is believed to be ubiquinone.</text>
</comment>
<keyword evidence="7 13" id="KW-0812">Transmembrane</keyword>
<evidence type="ECO:0000256" key="2">
    <source>
        <dbReference type="ARBA" id="ARBA00004298"/>
    </source>
</evidence>
<keyword evidence="8" id="KW-0999">Mitochondrion inner membrane</keyword>
<dbReference type="Pfam" id="PF15879">
    <property type="entry name" value="MWFE"/>
    <property type="match status" value="1"/>
</dbReference>
<keyword evidence="12 13" id="KW-0472">Membrane</keyword>
<comment type="subcellular location">
    <subcellularLocation>
        <location evidence="2">Mitochondrion inner membrane</location>
        <topology evidence="2">Single-pass membrane protein</topology>
        <orientation evidence="2">Matrix side</orientation>
    </subcellularLocation>
</comment>
<keyword evidence="9" id="KW-0249">Electron transport</keyword>
<evidence type="ECO:0000256" key="13">
    <source>
        <dbReference type="SAM" id="Phobius"/>
    </source>
</evidence>
<organism evidence="14 15">
    <name type="scientific">Choiromyces venosus 120613-1</name>
    <dbReference type="NCBI Taxonomy" id="1336337"/>
    <lineage>
        <taxon>Eukaryota</taxon>
        <taxon>Fungi</taxon>
        <taxon>Dikarya</taxon>
        <taxon>Ascomycota</taxon>
        <taxon>Pezizomycotina</taxon>
        <taxon>Pezizomycetes</taxon>
        <taxon>Pezizales</taxon>
        <taxon>Tuberaceae</taxon>
        <taxon>Choiromyces</taxon>
    </lineage>
</organism>
<feature type="transmembrane region" description="Helical" evidence="13">
    <location>
        <begin position="7"/>
        <end position="28"/>
    </location>
</feature>
<evidence type="ECO:0000256" key="3">
    <source>
        <dbReference type="ARBA" id="ARBA00009960"/>
    </source>
</evidence>
<protein>
    <recommendedName>
        <fullName evidence="4">NADH dehydrogenase [ubiquinone] 1 alpha subcomplex subunit 1</fullName>
    </recommendedName>
</protein>
<keyword evidence="15" id="KW-1185">Reference proteome</keyword>
<evidence type="ECO:0000256" key="11">
    <source>
        <dbReference type="ARBA" id="ARBA00023128"/>
    </source>
</evidence>